<accession>A0ABU8SG22</accession>
<dbReference type="Proteomes" id="UP001377804">
    <property type="component" value="Unassembled WGS sequence"/>
</dbReference>
<dbReference type="InterPro" id="IPR032834">
    <property type="entry name" value="NatK-like_C"/>
</dbReference>
<proteinExistence type="predicted"/>
<keyword evidence="1" id="KW-0812">Transmembrane</keyword>
<keyword evidence="1" id="KW-1133">Transmembrane helix</keyword>
<keyword evidence="4" id="KW-1185">Reference proteome</keyword>
<feature type="domain" description="Sensor histidine kinase NatK-like C-terminal" evidence="2">
    <location>
        <begin position="172"/>
        <end position="273"/>
    </location>
</feature>
<comment type="caution">
    <text evidence="3">The sequence shown here is derived from an EMBL/GenBank/DDBJ whole genome shotgun (WGS) entry which is preliminary data.</text>
</comment>
<dbReference type="Gene3D" id="3.30.565.10">
    <property type="entry name" value="Histidine kinase-like ATPase, C-terminal domain"/>
    <property type="match status" value="1"/>
</dbReference>
<dbReference type="RefSeq" id="WP_339968476.1">
    <property type="nucleotide sequence ID" value="NZ_JAWMWG010000001.1"/>
</dbReference>
<organism evidence="3 4">
    <name type="scientific">Holzapfeliella saturejae</name>
    <dbReference type="NCBI Taxonomy" id="3082953"/>
    <lineage>
        <taxon>Bacteria</taxon>
        <taxon>Bacillati</taxon>
        <taxon>Bacillota</taxon>
        <taxon>Bacilli</taxon>
        <taxon>Lactobacillales</taxon>
        <taxon>Lactobacillaceae</taxon>
        <taxon>Holzapfeliella</taxon>
    </lineage>
</organism>
<dbReference type="SUPFAM" id="SSF55874">
    <property type="entry name" value="ATPase domain of HSP90 chaperone/DNA topoisomerase II/histidine kinase"/>
    <property type="match status" value="1"/>
</dbReference>
<dbReference type="InterPro" id="IPR036890">
    <property type="entry name" value="HATPase_C_sf"/>
</dbReference>
<keyword evidence="1" id="KW-0472">Membrane</keyword>
<gene>
    <name evidence="3" type="ORF">R4Y45_01320</name>
</gene>
<protein>
    <submittedName>
        <fullName evidence="3">GHKL domain-containing protein</fullName>
    </submittedName>
</protein>
<reference evidence="3 4" key="1">
    <citation type="submission" date="2023-10" db="EMBL/GenBank/DDBJ databases">
        <title>Holzapfeliella saturejae sp. nov. isolated from Satureja montana flowers.</title>
        <authorList>
            <person name="Alcantara C."/>
            <person name="Zuniga M."/>
            <person name="Landete J.M."/>
            <person name="Monedero V."/>
        </authorList>
    </citation>
    <scope>NUCLEOTIDE SEQUENCE [LARGE SCALE GENOMIC DNA]</scope>
    <source>
        <strain evidence="3 4">He02</strain>
    </source>
</reference>
<feature type="transmembrane region" description="Helical" evidence="1">
    <location>
        <begin position="12"/>
        <end position="45"/>
    </location>
</feature>
<dbReference type="PANTHER" id="PTHR40448">
    <property type="entry name" value="TWO-COMPONENT SENSOR HISTIDINE KINASE"/>
    <property type="match status" value="1"/>
</dbReference>
<evidence type="ECO:0000256" key="1">
    <source>
        <dbReference type="SAM" id="Phobius"/>
    </source>
</evidence>
<sequence length="276" mass="31744">MLYLYVVTRAAIFISGYFGVFATTITIINIILIVQAVFTVIVFLITSHNQQKKYDFKLLKKQFDTLNDYTAELEHSQEVNAKFKHDYKNLLLSLKGSVESDNSSELINTVSDLEQYSDNYFKKIEVDFRHCQNIKNDYLKSLIISKLSKAKQKEIACHFECEMVVDKMPIDQFDCVRMFGIVLDNAIEAAVETAHPRIDIMLYQDDHQLEFWVRNNYVANTVDLKSLRQANVSTKAGHSGLGLVNIEEISQKHPNILKTFSKKKDIFSANIKILVN</sequence>
<evidence type="ECO:0000259" key="2">
    <source>
        <dbReference type="Pfam" id="PF14501"/>
    </source>
</evidence>
<evidence type="ECO:0000313" key="4">
    <source>
        <dbReference type="Proteomes" id="UP001377804"/>
    </source>
</evidence>
<dbReference type="EMBL" id="JAWMWG010000001">
    <property type="protein sequence ID" value="MEJ6347868.1"/>
    <property type="molecule type" value="Genomic_DNA"/>
</dbReference>
<name>A0ABU8SG22_9LACO</name>
<dbReference type="PANTHER" id="PTHR40448:SF1">
    <property type="entry name" value="TWO-COMPONENT SENSOR HISTIDINE KINASE"/>
    <property type="match status" value="1"/>
</dbReference>
<evidence type="ECO:0000313" key="3">
    <source>
        <dbReference type="EMBL" id="MEJ6347868.1"/>
    </source>
</evidence>
<dbReference type="Pfam" id="PF14501">
    <property type="entry name" value="HATPase_c_5"/>
    <property type="match status" value="1"/>
</dbReference>